<sequence>MSLLSRPNTPPNIPMFRYLEGCRAARHQNLTDQWLMMYQDPTMRDIWPDLCAIAQPKWDRSFEELSGFIHRRQMTSNDHIKYRMRQLNAWRSQEPRTSFPPQRILGPWISPEQDPDWADFCAGPMEGDPKDMYPDMQRQLAGRIAVLKWQKQLEKDPPAEYVVAPKVVKRVLKRARGESSHRLG</sequence>
<accession>A0A6A6QKB4</accession>
<protein>
    <submittedName>
        <fullName evidence="1">Uncharacterized protein</fullName>
    </submittedName>
</protein>
<keyword evidence="2" id="KW-1185">Reference proteome</keyword>
<dbReference type="AlphaFoldDB" id="A0A6A6QKB4"/>
<organism evidence="1 2">
    <name type="scientific">Lophium mytilinum</name>
    <dbReference type="NCBI Taxonomy" id="390894"/>
    <lineage>
        <taxon>Eukaryota</taxon>
        <taxon>Fungi</taxon>
        <taxon>Dikarya</taxon>
        <taxon>Ascomycota</taxon>
        <taxon>Pezizomycotina</taxon>
        <taxon>Dothideomycetes</taxon>
        <taxon>Pleosporomycetidae</taxon>
        <taxon>Mytilinidiales</taxon>
        <taxon>Mytilinidiaceae</taxon>
        <taxon>Lophium</taxon>
    </lineage>
</organism>
<proteinExistence type="predicted"/>
<evidence type="ECO:0000313" key="2">
    <source>
        <dbReference type="Proteomes" id="UP000799750"/>
    </source>
</evidence>
<reference evidence="1" key="1">
    <citation type="journal article" date="2020" name="Stud. Mycol.">
        <title>101 Dothideomycetes genomes: a test case for predicting lifestyles and emergence of pathogens.</title>
        <authorList>
            <person name="Haridas S."/>
            <person name="Albert R."/>
            <person name="Binder M."/>
            <person name="Bloem J."/>
            <person name="Labutti K."/>
            <person name="Salamov A."/>
            <person name="Andreopoulos B."/>
            <person name="Baker S."/>
            <person name="Barry K."/>
            <person name="Bills G."/>
            <person name="Bluhm B."/>
            <person name="Cannon C."/>
            <person name="Castanera R."/>
            <person name="Culley D."/>
            <person name="Daum C."/>
            <person name="Ezra D."/>
            <person name="Gonzalez J."/>
            <person name="Henrissat B."/>
            <person name="Kuo A."/>
            <person name="Liang C."/>
            <person name="Lipzen A."/>
            <person name="Lutzoni F."/>
            <person name="Magnuson J."/>
            <person name="Mondo S."/>
            <person name="Nolan M."/>
            <person name="Ohm R."/>
            <person name="Pangilinan J."/>
            <person name="Park H.-J."/>
            <person name="Ramirez L."/>
            <person name="Alfaro M."/>
            <person name="Sun H."/>
            <person name="Tritt A."/>
            <person name="Yoshinaga Y."/>
            <person name="Zwiers L.-H."/>
            <person name="Turgeon B."/>
            <person name="Goodwin S."/>
            <person name="Spatafora J."/>
            <person name="Crous P."/>
            <person name="Grigoriev I."/>
        </authorList>
    </citation>
    <scope>NUCLEOTIDE SEQUENCE</scope>
    <source>
        <strain evidence="1">CBS 269.34</strain>
    </source>
</reference>
<dbReference type="EMBL" id="MU004193">
    <property type="protein sequence ID" value="KAF2492549.1"/>
    <property type="molecule type" value="Genomic_DNA"/>
</dbReference>
<evidence type="ECO:0000313" key="1">
    <source>
        <dbReference type="EMBL" id="KAF2492549.1"/>
    </source>
</evidence>
<dbReference type="OrthoDB" id="10334775at2759"/>
<dbReference type="Proteomes" id="UP000799750">
    <property type="component" value="Unassembled WGS sequence"/>
</dbReference>
<gene>
    <name evidence="1" type="ORF">BU16DRAFT_541369</name>
</gene>
<name>A0A6A6QKB4_9PEZI</name>